<feature type="compositionally biased region" description="Low complexity" evidence="1">
    <location>
        <begin position="363"/>
        <end position="373"/>
    </location>
</feature>
<feature type="region of interest" description="Disordered" evidence="1">
    <location>
        <begin position="1"/>
        <end position="150"/>
    </location>
</feature>
<proteinExistence type="predicted"/>
<feature type="region of interest" description="Disordered" evidence="1">
    <location>
        <begin position="242"/>
        <end position="378"/>
    </location>
</feature>
<gene>
    <name evidence="2" type="ORF">P153DRAFT_388994</name>
</gene>
<dbReference type="EMBL" id="ML977514">
    <property type="protein sequence ID" value="KAF2126249.1"/>
    <property type="molecule type" value="Genomic_DNA"/>
</dbReference>
<feature type="compositionally biased region" description="Pro residues" evidence="1">
    <location>
        <begin position="348"/>
        <end position="361"/>
    </location>
</feature>
<feature type="region of interest" description="Disordered" evidence="1">
    <location>
        <begin position="447"/>
        <end position="478"/>
    </location>
</feature>
<evidence type="ECO:0000313" key="3">
    <source>
        <dbReference type="Proteomes" id="UP000799771"/>
    </source>
</evidence>
<reference evidence="2" key="1">
    <citation type="journal article" date="2020" name="Stud. Mycol.">
        <title>101 Dothideomycetes genomes: a test case for predicting lifestyles and emergence of pathogens.</title>
        <authorList>
            <person name="Haridas S."/>
            <person name="Albert R."/>
            <person name="Binder M."/>
            <person name="Bloem J."/>
            <person name="Labutti K."/>
            <person name="Salamov A."/>
            <person name="Andreopoulos B."/>
            <person name="Baker S."/>
            <person name="Barry K."/>
            <person name="Bills G."/>
            <person name="Bluhm B."/>
            <person name="Cannon C."/>
            <person name="Castanera R."/>
            <person name="Culley D."/>
            <person name="Daum C."/>
            <person name="Ezra D."/>
            <person name="Gonzalez J."/>
            <person name="Henrissat B."/>
            <person name="Kuo A."/>
            <person name="Liang C."/>
            <person name="Lipzen A."/>
            <person name="Lutzoni F."/>
            <person name="Magnuson J."/>
            <person name="Mondo S."/>
            <person name="Nolan M."/>
            <person name="Ohm R."/>
            <person name="Pangilinan J."/>
            <person name="Park H.-J."/>
            <person name="Ramirez L."/>
            <person name="Alfaro M."/>
            <person name="Sun H."/>
            <person name="Tritt A."/>
            <person name="Yoshinaga Y."/>
            <person name="Zwiers L.-H."/>
            <person name="Turgeon B."/>
            <person name="Goodwin S."/>
            <person name="Spatafora J."/>
            <person name="Crous P."/>
            <person name="Grigoriev I."/>
        </authorList>
    </citation>
    <scope>NUCLEOTIDE SEQUENCE</scope>
    <source>
        <strain evidence="2">CBS 119687</strain>
    </source>
</reference>
<evidence type="ECO:0000313" key="2">
    <source>
        <dbReference type="EMBL" id="KAF2126249.1"/>
    </source>
</evidence>
<keyword evidence="3" id="KW-1185">Reference proteome</keyword>
<dbReference type="OrthoDB" id="3796126at2759"/>
<feature type="compositionally biased region" description="Polar residues" evidence="1">
    <location>
        <begin position="931"/>
        <end position="940"/>
    </location>
</feature>
<feature type="compositionally biased region" description="Basic and acidic residues" evidence="1">
    <location>
        <begin position="459"/>
        <end position="478"/>
    </location>
</feature>
<protein>
    <submittedName>
        <fullName evidence="2">Uncharacterized protein</fullName>
    </submittedName>
</protein>
<feature type="compositionally biased region" description="Basic and acidic residues" evidence="1">
    <location>
        <begin position="264"/>
        <end position="277"/>
    </location>
</feature>
<dbReference type="AlphaFoldDB" id="A0A6A6A300"/>
<dbReference type="RefSeq" id="XP_033520641.1">
    <property type="nucleotide sequence ID" value="XM_033670804.1"/>
</dbReference>
<accession>A0A6A6A300</accession>
<evidence type="ECO:0000256" key="1">
    <source>
        <dbReference type="SAM" id="MobiDB-lite"/>
    </source>
</evidence>
<feature type="region of interest" description="Disordered" evidence="1">
    <location>
        <begin position="883"/>
        <end position="946"/>
    </location>
</feature>
<feature type="compositionally biased region" description="Polar residues" evidence="1">
    <location>
        <begin position="60"/>
        <end position="106"/>
    </location>
</feature>
<feature type="compositionally biased region" description="Low complexity" evidence="1">
    <location>
        <begin position="36"/>
        <end position="50"/>
    </location>
</feature>
<feature type="region of interest" description="Disordered" evidence="1">
    <location>
        <begin position="841"/>
        <end position="861"/>
    </location>
</feature>
<feature type="compositionally biased region" description="Basic residues" evidence="1">
    <location>
        <begin position="312"/>
        <end position="321"/>
    </location>
</feature>
<feature type="compositionally biased region" description="Polar residues" evidence="1">
    <location>
        <begin position="331"/>
        <end position="343"/>
    </location>
</feature>
<organism evidence="2 3">
    <name type="scientific">Dothidotthia symphoricarpi CBS 119687</name>
    <dbReference type="NCBI Taxonomy" id="1392245"/>
    <lineage>
        <taxon>Eukaryota</taxon>
        <taxon>Fungi</taxon>
        <taxon>Dikarya</taxon>
        <taxon>Ascomycota</taxon>
        <taxon>Pezizomycotina</taxon>
        <taxon>Dothideomycetes</taxon>
        <taxon>Pleosporomycetidae</taxon>
        <taxon>Pleosporales</taxon>
        <taxon>Dothidotthiaceae</taxon>
        <taxon>Dothidotthia</taxon>
    </lineage>
</organism>
<feature type="compositionally biased region" description="Low complexity" evidence="1">
    <location>
        <begin position="122"/>
        <end position="132"/>
    </location>
</feature>
<name>A0A6A6A300_9PLEO</name>
<feature type="compositionally biased region" description="Pro residues" evidence="1">
    <location>
        <begin position="14"/>
        <end position="28"/>
    </location>
</feature>
<dbReference type="Proteomes" id="UP000799771">
    <property type="component" value="Unassembled WGS sequence"/>
</dbReference>
<dbReference type="GeneID" id="54411236"/>
<sequence>MSNTCAEPKRRPPPIHIPPLGLPRPVPGPNAFSNRSQSTTTQTNGGYSSQQHRDARLAASSMQHAHSATGTPLTSPLEMQQDGSYLPHSGSQTGRSRASAAMTTLSDFMDQARVSPRKSDHSSVPSRGGSTSRSRHSERSHHSAISGQAQMEAMYQGTKTTRAEIESRTERKLFKMTGQIPPTPTVDVADGEAIYIRTEDLRLRCRAANGEYKPDRDEIAKREDVSKSPKKKLFGVSFPTFSRTSTATPTPPMPSKAAQVLGTEARKPRRIEVRPIKPADPIETPTKAPRSDTTTSLPSKVLEASCVQRYHSSPRRNRAASRKSSGGRGAHSSTVHQNLNSSSDVVAPPTPPAKDTPPDSRPAPRASSPLRRAPPSEDLREEYGELVDRGMKLQFPTFALSPSPPKTAIPGVGGVSPAKFRPYTAEDYAKLIEGEALQWPYLEEGDAKQEGNHSAPLEGESRELLQPRHDRRSEDKDYTARVARQLSPMALYPRFYSPSSHPVGLFVEGESPSKNTNPKRLLFGLPTKAKDLHLREDSNTESNNGSIEMVFQGSVNDIDPGSPTARMVHESDPSPVTPHRRDQTELTTRAINEFRFDEHSTPRGKGYEGLLQPDQSMSKLTDMLDGVSPHRDLSGNFEPNCPSAVPSPLHKTSGPQGTPHLILPGPDSTHLTLWPPHTPKTMEDHFYMTNEHLDVVGKTTWDLLEISKQQQIAVLNTKHDQLVEIAAKHVEGIKSQIDFVSEKASDTSRHNHNTNLKLEELIKLMKSEVVDVLTAQSKKTTDLEVHIMELQKTVQGLQKIVEQKPSEPKTHPSISTAGSIHSPFPPAAHRPQPSLVGYYSSGAELGRDGQPALPRMQDGRNITSGHEAHVDVFSGYSNTYGQQWGPRSGYQGRSSKEDRPPLSGTNPYNYPNGGQFGNGYMGGYSSYNFSPSPSEQQFPYNQGPAK</sequence>